<evidence type="ECO:0000313" key="2">
    <source>
        <dbReference type="EMBL" id="MFC6767901.1"/>
    </source>
</evidence>
<dbReference type="Proteomes" id="UP001596383">
    <property type="component" value="Unassembled WGS sequence"/>
</dbReference>
<sequence>MQDDGADPGPDSERAAAVADGVESDSERERHLETRPGSGSLSRA</sequence>
<proteinExistence type="predicted"/>
<dbReference type="EMBL" id="JBHSWV010000450">
    <property type="protein sequence ID" value="MFC6767901.1"/>
    <property type="molecule type" value="Genomic_DNA"/>
</dbReference>
<gene>
    <name evidence="2" type="ORF">ACFQE6_23755</name>
</gene>
<protein>
    <submittedName>
        <fullName evidence="2">DNA-directed RNA polymerase subunit epsilon</fullName>
    </submittedName>
</protein>
<reference evidence="2 3" key="1">
    <citation type="journal article" date="2019" name="Int. J. Syst. Evol. Microbiol.">
        <title>The Global Catalogue of Microorganisms (GCM) 10K type strain sequencing project: providing services to taxonomists for standard genome sequencing and annotation.</title>
        <authorList>
            <consortium name="The Broad Institute Genomics Platform"/>
            <consortium name="The Broad Institute Genome Sequencing Center for Infectious Disease"/>
            <person name="Wu L."/>
            <person name="Ma J."/>
        </authorList>
    </citation>
    <scope>NUCLEOTIDE SEQUENCE [LARGE SCALE GENOMIC DNA]</scope>
    <source>
        <strain evidence="2 3">LMG 29247</strain>
    </source>
</reference>
<dbReference type="GO" id="GO:0000428">
    <property type="term" value="C:DNA-directed RNA polymerase complex"/>
    <property type="evidence" value="ECO:0007669"/>
    <property type="project" value="UniProtKB-KW"/>
</dbReference>
<organism evidence="2 3">
    <name type="scientific">Natrinema soli</name>
    <dbReference type="NCBI Taxonomy" id="1930624"/>
    <lineage>
        <taxon>Archaea</taxon>
        <taxon>Methanobacteriati</taxon>
        <taxon>Methanobacteriota</taxon>
        <taxon>Stenosarchaea group</taxon>
        <taxon>Halobacteria</taxon>
        <taxon>Halobacteriales</taxon>
        <taxon>Natrialbaceae</taxon>
        <taxon>Natrinema</taxon>
    </lineage>
</organism>
<name>A0ABD5SVU0_9EURY</name>
<accession>A0ABD5SVU0</accession>
<evidence type="ECO:0000313" key="3">
    <source>
        <dbReference type="Proteomes" id="UP001596383"/>
    </source>
</evidence>
<feature type="non-terminal residue" evidence="2">
    <location>
        <position position="44"/>
    </location>
</feature>
<feature type="compositionally biased region" description="Basic and acidic residues" evidence="1">
    <location>
        <begin position="25"/>
        <end position="34"/>
    </location>
</feature>
<dbReference type="AlphaFoldDB" id="A0ABD5SVU0"/>
<keyword evidence="2" id="KW-0240">DNA-directed RNA polymerase</keyword>
<comment type="caution">
    <text evidence="2">The sequence shown here is derived from an EMBL/GenBank/DDBJ whole genome shotgun (WGS) entry which is preliminary data.</text>
</comment>
<keyword evidence="2" id="KW-0804">Transcription</keyword>
<feature type="region of interest" description="Disordered" evidence="1">
    <location>
        <begin position="1"/>
        <end position="44"/>
    </location>
</feature>
<evidence type="ECO:0000256" key="1">
    <source>
        <dbReference type="SAM" id="MobiDB-lite"/>
    </source>
</evidence>
<keyword evidence="3" id="KW-1185">Reference proteome</keyword>